<gene>
    <name evidence="1" type="ORF">H8R02_05115</name>
</gene>
<dbReference type="EMBL" id="JACORU010000001">
    <property type="protein sequence ID" value="MBC5763818.1"/>
    <property type="molecule type" value="Genomic_DNA"/>
</dbReference>
<sequence>MGLHDPTPTLRRRHFVLGALASAVLPRPAAAAEIRTPSELAELFRREVIQKLDVPRSEALLYGSMTEMQLPEGWQGGNAPQYLLAVDKNVNIQVAFLYWRLMPGHYQLVGAAPASTGALPANETPDGVFERTSSAAVRELEFMTRRPSFVAGRMQQCEVRLCARAADSAAIGHLGQPHSDGCVLLPPSMLAFVERHGVLDATRPTPKLPYPGRVMVVIDSERVDRPEWCDC</sequence>
<comment type="caution">
    <text evidence="1">The sequence shown here is derived from an EMBL/GenBank/DDBJ whole genome shotgun (WGS) entry which is preliminary data.</text>
</comment>
<evidence type="ECO:0000313" key="2">
    <source>
        <dbReference type="Proteomes" id="UP000596827"/>
    </source>
</evidence>
<keyword evidence="2" id="KW-1185">Reference proteome</keyword>
<name>A0A923M4M2_9BURK</name>
<proteinExistence type="predicted"/>
<dbReference type="AlphaFoldDB" id="A0A923M4M2"/>
<protein>
    <submittedName>
        <fullName evidence="1">Uncharacterized protein</fullName>
    </submittedName>
</protein>
<dbReference type="Proteomes" id="UP000596827">
    <property type="component" value="Unassembled WGS sequence"/>
</dbReference>
<dbReference type="RefSeq" id="WP_187080240.1">
    <property type="nucleotide sequence ID" value="NZ_JACORU010000001.1"/>
</dbReference>
<evidence type="ECO:0000313" key="1">
    <source>
        <dbReference type="EMBL" id="MBC5763818.1"/>
    </source>
</evidence>
<organism evidence="1 2">
    <name type="scientific">Ramlibacter albus</name>
    <dbReference type="NCBI Taxonomy" id="2079448"/>
    <lineage>
        <taxon>Bacteria</taxon>
        <taxon>Pseudomonadati</taxon>
        <taxon>Pseudomonadota</taxon>
        <taxon>Betaproteobacteria</taxon>
        <taxon>Burkholderiales</taxon>
        <taxon>Comamonadaceae</taxon>
        <taxon>Ramlibacter</taxon>
    </lineage>
</organism>
<reference evidence="1" key="1">
    <citation type="submission" date="2020-08" db="EMBL/GenBank/DDBJ databases">
        <title>Ramlibacter sp. GTP1 16S ribosomal RNA gene genome sequencing and assembly.</title>
        <authorList>
            <person name="Kang M."/>
        </authorList>
    </citation>
    <scope>NUCLEOTIDE SEQUENCE</scope>
    <source>
        <strain evidence="1">GTP1</strain>
    </source>
</reference>
<accession>A0A923M4M2</accession>